<name>A0A1A7WEB0_9TELE</name>
<organism evidence="1">
    <name type="scientific">Iconisemion striatum</name>
    <dbReference type="NCBI Taxonomy" id="60296"/>
    <lineage>
        <taxon>Eukaryota</taxon>
        <taxon>Metazoa</taxon>
        <taxon>Chordata</taxon>
        <taxon>Craniata</taxon>
        <taxon>Vertebrata</taxon>
        <taxon>Euteleostomi</taxon>
        <taxon>Actinopterygii</taxon>
        <taxon>Neopterygii</taxon>
        <taxon>Teleostei</taxon>
        <taxon>Neoteleostei</taxon>
        <taxon>Acanthomorphata</taxon>
        <taxon>Ovalentaria</taxon>
        <taxon>Atherinomorphae</taxon>
        <taxon>Cyprinodontiformes</taxon>
        <taxon>Nothobranchiidae</taxon>
        <taxon>Iconisemion</taxon>
    </lineage>
</organism>
<evidence type="ECO:0000313" key="1">
    <source>
        <dbReference type="EMBL" id="SBP03864.1"/>
    </source>
</evidence>
<accession>A0A1A7WEB0</accession>
<feature type="non-terminal residue" evidence="1">
    <location>
        <position position="56"/>
    </location>
</feature>
<feature type="non-terminal residue" evidence="1">
    <location>
        <position position="1"/>
    </location>
</feature>
<gene>
    <name evidence="1" type="primary">KATNAL2</name>
</gene>
<dbReference type="EMBL" id="HADW01002464">
    <property type="protein sequence ID" value="SBP03864.1"/>
    <property type="molecule type" value="Transcribed_RNA"/>
</dbReference>
<proteinExistence type="predicted"/>
<reference evidence="1" key="2">
    <citation type="submission" date="2016-06" db="EMBL/GenBank/DDBJ databases">
        <title>The genome of a short-lived fish provides insights into sex chromosome evolution and the genetic control of aging.</title>
        <authorList>
            <person name="Reichwald K."/>
            <person name="Felder M."/>
            <person name="Petzold A."/>
            <person name="Koch P."/>
            <person name="Groth M."/>
            <person name="Platzer M."/>
        </authorList>
    </citation>
    <scope>NUCLEOTIDE SEQUENCE</scope>
    <source>
        <tissue evidence="1">Brain</tissue>
    </source>
</reference>
<dbReference type="AlphaFoldDB" id="A0A1A7WEB0"/>
<protein>
    <submittedName>
        <fullName evidence="1">Katanin p60 subunit A-like 2</fullName>
    </submittedName>
</protein>
<sequence length="56" mass="5886">AAMWVSTATINTPNQKTTCPSVFCGMMCPKQAVPKSRIESLLMCRRATAGGAAALL</sequence>
<reference evidence="1" key="1">
    <citation type="submission" date="2016-05" db="EMBL/GenBank/DDBJ databases">
        <authorList>
            <person name="Lavstsen T."/>
            <person name="Jespersen J.S."/>
        </authorList>
    </citation>
    <scope>NUCLEOTIDE SEQUENCE</scope>
    <source>
        <tissue evidence="1">Brain</tissue>
    </source>
</reference>